<evidence type="ECO:0000256" key="6">
    <source>
        <dbReference type="SAM" id="Phobius"/>
    </source>
</evidence>
<evidence type="ECO:0000256" key="4">
    <source>
        <dbReference type="ARBA" id="ARBA00022989"/>
    </source>
</evidence>
<feature type="transmembrane region" description="Helical" evidence="6">
    <location>
        <begin position="324"/>
        <end position="342"/>
    </location>
</feature>
<dbReference type="NCBIfam" id="TIGR00360">
    <property type="entry name" value="ComEC_N-term"/>
    <property type="match status" value="1"/>
</dbReference>
<accession>A0A1X1QZF7</accession>
<feature type="transmembrane region" description="Helical" evidence="6">
    <location>
        <begin position="382"/>
        <end position="410"/>
    </location>
</feature>
<evidence type="ECO:0000256" key="3">
    <source>
        <dbReference type="ARBA" id="ARBA00022692"/>
    </source>
</evidence>
<dbReference type="GO" id="GO:0005886">
    <property type="term" value="C:plasma membrane"/>
    <property type="evidence" value="ECO:0007669"/>
    <property type="project" value="UniProtKB-SubCell"/>
</dbReference>
<name>A0A1X1QZF7_MYCFA</name>
<evidence type="ECO:0000256" key="5">
    <source>
        <dbReference type="ARBA" id="ARBA00023136"/>
    </source>
</evidence>
<feature type="transmembrane region" description="Helical" evidence="6">
    <location>
        <begin position="227"/>
        <end position="249"/>
    </location>
</feature>
<dbReference type="PANTHER" id="PTHR30619">
    <property type="entry name" value="DNA INTERNALIZATION/COMPETENCE PROTEIN COMEC/REC2"/>
    <property type="match status" value="1"/>
</dbReference>
<keyword evidence="9" id="KW-1185">Reference proteome</keyword>
<feature type="transmembrane region" description="Helical" evidence="6">
    <location>
        <begin position="443"/>
        <end position="465"/>
    </location>
</feature>
<keyword evidence="2" id="KW-1003">Cell membrane</keyword>
<proteinExistence type="predicted"/>
<feature type="transmembrane region" description="Helical" evidence="6">
    <location>
        <begin position="256"/>
        <end position="272"/>
    </location>
</feature>
<evidence type="ECO:0000313" key="9">
    <source>
        <dbReference type="Proteomes" id="UP000193484"/>
    </source>
</evidence>
<comment type="subcellular location">
    <subcellularLocation>
        <location evidence="1">Cell membrane</location>
        <topology evidence="1">Multi-pass membrane protein</topology>
    </subcellularLocation>
</comment>
<organism evidence="8 9">
    <name type="scientific">Mycolicibacterium fallax</name>
    <name type="common">Mycobacterium fallax</name>
    <dbReference type="NCBI Taxonomy" id="1793"/>
    <lineage>
        <taxon>Bacteria</taxon>
        <taxon>Bacillati</taxon>
        <taxon>Actinomycetota</taxon>
        <taxon>Actinomycetes</taxon>
        <taxon>Mycobacteriales</taxon>
        <taxon>Mycobacteriaceae</taxon>
        <taxon>Mycolicibacterium</taxon>
    </lineage>
</organism>
<dbReference type="AlphaFoldDB" id="A0A1X1QZF7"/>
<gene>
    <name evidence="8" type="ORF">AWC04_18925</name>
</gene>
<feature type="transmembrane region" description="Helical" evidence="6">
    <location>
        <begin position="417"/>
        <end position="437"/>
    </location>
</feature>
<dbReference type="PANTHER" id="PTHR30619:SF1">
    <property type="entry name" value="RECOMBINATION PROTEIN 2"/>
    <property type="match status" value="1"/>
</dbReference>
<dbReference type="STRING" id="1793.AWC04_18925"/>
<keyword evidence="3 6" id="KW-0812">Transmembrane</keyword>
<evidence type="ECO:0000256" key="2">
    <source>
        <dbReference type="ARBA" id="ARBA00022475"/>
    </source>
</evidence>
<comment type="caution">
    <text evidence="8">The sequence shown here is derived from an EMBL/GenBank/DDBJ whole genome shotgun (WGS) entry which is preliminary data.</text>
</comment>
<feature type="transmembrane region" description="Helical" evidence="6">
    <location>
        <begin position="354"/>
        <end position="376"/>
    </location>
</feature>
<evidence type="ECO:0000256" key="1">
    <source>
        <dbReference type="ARBA" id="ARBA00004651"/>
    </source>
</evidence>
<protein>
    <submittedName>
        <fullName evidence="8">Competence protein</fullName>
    </submittedName>
</protein>
<feature type="domain" description="ComEC/Rec2-related protein" evidence="7">
    <location>
        <begin position="206"/>
        <end position="468"/>
    </location>
</feature>
<evidence type="ECO:0000259" key="7">
    <source>
        <dbReference type="Pfam" id="PF03772"/>
    </source>
</evidence>
<feature type="transmembrane region" description="Helical" evidence="6">
    <location>
        <begin position="472"/>
        <end position="491"/>
    </location>
</feature>
<feature type="transmembrane region" description="Helical" evidence="6">
    <location>
        <begin position="27"/>
        <end position="43"/>
    </location>
</feature>
<keyword evidence="5 6" id="KW-0472">Membrane</keyword>
<dbReference type="Pfam" id="PF03772">
    <property type="entry name" value="Competence"/>
    <property type="match status" value="1"/>
</dbReference>
<dbReference type="Proteomes" id="UP000193484">
    <property type="component" value="Unassembled WGS sequence"/>
</dbReference>
<dbReference type="InterPro" id="IPR052159">
    <property type="entry name" value="Competence_DNA_uptake"/>
</dbReference>
<keyword evidence="4 6" id="KW-1133">Transmembrane helix</keyword>
<reference evidence="8 9" key="1">
    <citation type="submission" date="2016-01" db="EMBL/GenBank/DDBJ databases">
        <title>The new phylogeny of the genus Mycobacterium.</title>
        <authorList>
            <person name="Tarcisio F."/>
            <person name="Conor M."/>
            <person name="Antonella G."/>
            <person name="Elisabetta G."/>
            <person name="Giulia F.S."/>
            <person name="Sara T."/>
            <person name="Anna F."/>
            <person name="Clotilde B."/>
            <person name="Roberto B."/>
            <person name="Veronica D.S."/>
            <person name="Fabio R."/>
            <person name="Monica P."/>
            <person name="Olivier J."/>
            <person name="Enrico T."/>
            <person name="Nicola S."/>
        </authorList>
    </citation>
    <scope>NUCLEOTIDE SEQUENCE [LARGE SCALE GENOMIC DNA]</scope>
    <source>
        <strain evidence="8 9">DSM 44179</strain>
    </source>
</reference>
<evidence type="ECO:0000313" key="8">
    <source>
        <dbReference type="EMBL" id="ORU96788.1"/>
    </source>
</evidence>
<sequence length="492" mass="48698">MDVRLLPAALAGWAVTAAGIRWSCGPVLAIGAAALVPGCLVLRRRSTGCRTIAGAVAAAAAVAAGFAVAVTLRTDAIAEHPLTRRIGQTVAVTVVPSESPRVVGGARLLIPATVREVGGAAAGGRVTVFAPAAFAEYGVGQPLAFRARVSRPMRADLTVAVLTVAGTPTAGRAPPAQRFAQRVRDRFALACRRALPGDQATVLPALVLGDTSAVSGVRVAEFRAAGLLHLMAVSGANVTIVCGAVLLTAGVAGPRTAVLAAVPALAGFVLIVQPSASVLRAAVMGSIGLLAVLTARRRQALPALAAAVLVLLAVAPHLAVDIGFALSTVATAALVLIAPAWSRRLTARGWPKPLADALAVCAAAQLCTAPLVAAAMGTLSLVAVAANIAVTAAVAPITVLGTAAAALTGLSPPAADLLIRLTGPLLWALLWVARHAAAVPGAVVAVPAGPAGFALVALATAAGVLAWRRLGLARAVGATGVVLAAATVAGWV</sequence>
<dbReference type="EMBL" id="LQOJ01000073">
    <property type="protein sequence ID" value="ORU96788.1"/>
    <property type="molecule type" value="Genomic_DNA"/>
</dbReference>
<dbReference type="InterPro" id="IPR004477">
    <property type="entry name" value="ComEC_N"/>
</dbReference>
<feature type="transmembrane region" description="Helical" evidence="6">
    <location>
        <begin position="300"/>
        <end position="318"/>
    </location>
</feature>